<accession>A0A918WFY7</accession>
<keyword evidence="2" id="KW-1185">Reference proteome</keyword>
<dbReference type="AlphaFoldDB" id="A0A918WFY7"/>
<reference evidence="1" key="1">
    <citation type="journal article" date="2014" name="Int. J. Syst. Evol. Microbiol.">
        <title>Complete genome sequence of Corynebacterium casei LMG S-19264T (=DSM 44701T), isolated from a smear-ripened cheese.</title>
        <authorList>
            <consortium name="US DOE Joint Genome Institute (JGI-PGF)"/>
            <person name="Walter F."/>
            <person name="Albersmeier A."/>
            <person name="Kalinowski J."/>
            <person name="Ruckert C."/>
        </authorList>
    </citation>
    <scope>NUCLEOTIDE SEQUENCE</scope>
    <source>
        <strain evidence="1">KCTC 12988</strain>
    </source>
</reference>
<protein>
    <submittedName>
        <fullName evidence="1">Uncharacterized protein</fullName>
    </submittedName>
</protein>
<reference evidence="1" key="2">
    <citation type="submission" date="2020-09" db="EMBL/GenBank/DDBJ databases">
        <authorList>
            <person name="Sun Q."/>
            <person name="Kim S."/>
        </authorList>
    </citation>
    <scope>NUCLEOTIDE SEQUENCE</scope>
    <source>
        <strain evidence="1">KCTC 12988</strain>
    </source>
</reference>
<organism evidence="1 2">
    <name type="scientific">Roseibacillus persicicus</name>
    <dbReference type="NCBI Taxonomy" id="454148"/>
    <lineage>
        <taxon>Bacteria</taxon>
        <taxon>Pseudomonadati</taxon>
        <taxon>Verrucomicrobiota</taxon>
        <taxon>Verrucomicrobiia</taxon>
        <taxon>Verrucomicrobiales</taxon>
        <taxon>Verrucomicrobiaceae</taxon>
        <taxon>Roseibacillus</taxon>
    </lineage>
</organism>
<gene>
    <name evidence="1" type="ORF">GCM10007100_01580</name>
</gene>
<dbReference type="Proteomes" id="UP000644507">
    <property type="component" value="Unassembled WGS sequence"/>
</dbReference>
<dbReference type="EMBL" id="BMXI01000001">
    <property type="protein sequence ID" value="GHC40733.1"/>
    <property type="molecule type" value="Genomic_DNA"/>
</dbReference>
<comment type="caution">
    <text evidence="1">The sequence shown here is derived from an EMBL/GenBank/DDBJ whole genome shotgun (WGS) entry which is preliminary data.</text>
</comment>
<sequence>MNPRYKTGIILFGAVAPCLILLIIFGVLASQKARISEEYTKRKGVYTNNERSERTAKGIKAQLSVYKEREGHWDSLLKNSDVGSVTGLLKEISSSYSAGEKFRQNDFKFVNRETGIGAASQQPSVTYNISLSGTYQALQESILSLESQMPNLSLNSLDLKPQKEGQLLEAELSYSAWIN</sequence>
<name>A0A918WFY7_9BACT</name>
<proteinExistence type="predicted"/>
<dbReference type="RefSeq" id="WP_189566413.1">
    <property type="nucleotide sequence ID" value="NZ_BMXI01000001.1"/>
</dbReference>
<evidence type="ECO:0000313" key="1">
    <source>
        <dbReference type="EMBL" id="GHC40733.1"/>
    </source>
</evidence>
<evidence type="ECO:0000313" key="2">
    <source>
        <dbReference type="Proteomes" id="UP000644507"/>
    </source>
</evidence>